<dbReference type="SUPFAM" id="SSF51735">
    <property type="entry name" value="NAD(P)-binding Rossmann-fold domains"/>
    <property type="match status" value="1"/>
</dbReference>
<protein>
    <recommendedName>
        <fullName evidence="3">NmrA-like domain-containing protein</fullName>
    </recommendedName>
</protein>
<gene>
    <name evidence="2" type="ORF">CAUS1442_LOCUS3466</name>
</gene>
<evidence type="ECO:0000313" key="2">
    <source>
        <dbReference type="EMBL" id="CAD8331367.1"/>
    </source>
</evidence>
<dbReference type="EMBL" id="HBEF01005585">
    <property type="protein sequence ID" value="CAD8331367.1"/>
    <property type="molecule type" value="Transcribed_RNA"/>
</dbReference>
<accession>A0A7R9ZLR3</accession>
<dbReference type="Gene3D" id="3.40.50.720">
    <property type="entry name" value="NAD(P)-binding Rossmann-like Domain"/>
    <property type="match status" value="1"/>
</dbReference>
<feature type="signal peptide" evidence="1">
    <location>
        <begin position="1"/>
        <end position="21"/>
    </location>
</feature>
<evidence type="ECO:0008006" key="3">
    <source>
        <dbReference type="Google" id="ProtNLM"/>
    </source>
</evidence>
<sequence>MGKTLLQAHILLCLTSQLCAAFSMSTPSFSNPKGCGAKPYEKKNVAILGCGGYLGAMAYGYLQRAGSLYGTGIAGLKSPRSITATAIGSMNLNSVLGKHFVLAQADESFVKLTDMTSCESIATRLQGMDAVIMCTRFGLENRPVTANTYEKTPNDKTKEFYMDKPARSSIAMEDSMEYSHMLVDNTLEACKMVGIQHVVVVETDSQFDRAAEVTASNIDKLNAAGIAYTYVRPQGELKNFRDHTYIKGIQQHMTVSKSDFSANTAGSTQSIYREDLSAMMVQSLISLDWTQSRCLDVHSDGELADNLKTADRPDTQWCMNSAVYGKVLEQLN</sequence>
<keyword evidence="1" id="KW-0732">Signal</keyword>
<name>A0A7R9ZLR3_9STRA</name>
<organism evidence="2">
    <name type="scientific">Craspedostauros australis</name>
    <dbReference type="NCBI Taxonomy" id="1486917"/>
    <lineage>
        <taxon>Eukaryota</taxon>
        <taxon>Sar</taxon>
        <taxon>Stramenopiles</taxon>
        <taxon>Ochrophyta</taxon>
        <taxon>Bacillariophyta</taxon>
        <taxon>Bacillariophyceae</taxon>
        <taxon>Bacillariophycidae</taxon>
        <taxon>Naviculales</taxon>
        <taxon>Naviculaceae</taxon>
        <taxon>Craspedostauros</taxon>
    </lineage>
</organism>
<dbReference type="AlphaFoldDB" id="A0A7R9ZLR3"/>
<dbReference type="InterPro" id="IPR036291">
    <property type="entry name" value="NAD(P)-bd_dom_sf"/>
</dbReference>
<feature type="chain" id="PRO_5031271092" description="NmrA-like domain-containing protein" evidence="1">
    <location>
        <begin position="22"/>
        <end position="332"/>
    </location>
</feature>
<proteinExistence type="predicted"/>
<evidence type="ECO:0000256" key="1">
    <source>
        <dbReference type="SAM" id="SignalP"/>
    </source>
</evidence>
<reference evidence="2" key="1">
    <citation type="submission" date="2021-01" db="EMBL/GenBank/DDBJ databases">
        <authorList>
            <person name="Corre E."/>
            <person name="Pelletier E."/>
            <person name="Niang G."/>
            <person name="Scheremetjew M."/>
            <person name="Finn R."/>
            <person name="Kale V."/>
            <person name="Holt S."/>
            <person name="Cochrane G."/>
            <person name="Meng A."/>
            <person name="Brown T."/>
            <person name="Cohen L."/>
        </authorList>
    </citation>
    <scope>NUCLEOTIDE SEQUENCE</scope>
    <source>
        <strain evidence="2">CCMP3328</strain>
    </source>
</reference>